<dbReference type="PANTHER" id="PTHR12899">
    <property type="entry name" value="39S RIBOSOMAL PROTEIN L18, MITOCHONDRIAL"/>
    <property type="match status" value="1"/>
</dbReference>
<dbReference type="FunFam" id="3.30.420.100:FF:000001">
    <property type="entry name" value="50S ribosomal protein L18"/>
    <property type="match status" value="1"/>
</dbReference>
<dbReference type="GO" id="GO:0022625">
    <property type="term" value="C:cytosolic large ribosomal subunit"/>
    <property type="evidence" value="ECO:0007669"/>
    <property type="project" value="TreeGrafter"/>
</dbReference>
<evidence type="ECO:0000256" key="1">
    <source>
        <dbReference type="ARBA" id="ARBA00007116"/>
    </source>
</evidence>
<keyword evidence="2 7" id="KW-0699">rRNA-binding</keyword>
<evidence type="ECO:0000313" key="8">
    <source>
        <dbReference type="EMBL" id="OGZ11283.1"/>
    </source>
</evidence>
<dbReference type="STRING" id="1798665.A2942_00620"/>
<comment type="similarity">
    <text evidence="1 7">Belongs to the universal ribosomal protein uL18 family.</text>
</comment>
<keyword evidence="3 7" id="KW-0694">RNA-binding</keyword>
<reference evidence="8 9" key="1">
    <citation type="journal article" date="2016" name="Nat. Commun.">
        <title>Thousands of microbial genomes shed light on interconnected biogeochemical processes in an aquifer system.</title>
        <authorList>
            <person name="Anantharaman K."/>
            <person name="Brown C.T."/>
            <person name="Hug L.A."/>
            <person name="Sharon I."/>
            <person name="Castelle C.J."/>
            <person name="Probst A.J."/>
            <person name="Thomas B.C."/>
            <person name="Singh A."/>
            <person name="Wilkins M.J."/>
            <person name="Karaoz U."/>
            <person name="Brodie E.L."/>
            <person name="Williams K.H."/>
            <person name="Hubbard S.S."/>
            <person name="Banfield J.F."/>
        </authorList>
    </citation>
    <scope>NUCLEOTIDE SEQUENCE [LARGE SCALE GENOMIC DNA]</scope>
</reference>
<dbReference type="EMBL" id="MHLP01000039">
    <property type="protein sequence ID" value="OGZ11283.1"/>
    <property type="molecule type" value="Genomic_DNA"/>
</dbReference>
<sequence length="116" mass="12743">MDKIEKKNYHRMRRHNRIRAKVSGTKAIPRLAVFRSARHLSVQLIDDVAGKTLAQASDLKVKKGTKLERAALVGKDIAAKAKEAKITKAVFDRGGFLYAGRVKALADAAREGGLSF</sequence>
<comment type="caution">
    <text evidence="8">The sequence shown here is derived from an EMBL/GenBank/DDBJ whole genome shotgun (WGS) entry which is preliminary data.</text>
</comment>
<evidence type="ECO:0000256" key="7">
    <source>
        <dbReference type="HAMAP-Rule" id="MF_01337"/>
    </source>
</evidence>
<gene>
    <name evidence="7" type="primary">rplR</name>
    <name evidence="8" type="ORF">A2942_00620</name>
</gene>
<evidence type="ECO:0000256" key="4">
    <source>
        <dbReference type="ARBA" id="ARBA00022980"/>
    </source>
</evidence>
<protein>
    <recommendedName>
        <fullName evidence="6 7">Large ribosomal subunit protein uL18</fullName>
    </recommendedName>
</protein>
<comment type="subunit">
    <text evidence="7">Part of the 50S ribosomal subunit; part of the 5S rRNA/L5/L18/L25 subcomplex. Contacts the 5S and 23S rRNAs.</text>
</comment>
<dbReference type="SUPFAM" id="SSF53137">
    <property type="entry name" value="Translational machinery components"/>
    <property type="match status" value="1"/>
</dbReference>
<evidence type="ECO:0000256" key="6">
    <source>
        <dbReference type="ARBA" id="ARBA00035197"/>
    </source>
</evidence>
<name>A0A1G2DCQ0_9BACT</name>
<keyword evidence="4 7" id="KW-0689">Ribosomal protein</keyword>
<evidence type="ECO:0000256" key="2">
    <source>
        <dbReference type="ARBA" id="ARBA00022730"/>
    </source>
</evidence>
<proteinExistence type="inferred from homology"/>
<dbReference type="AlphaFoldDB" id="A0A1G2DCQ0"/>
<dbReference type="InterPro" id="IPR057268">
    <property type="entry name" value="Ribosomal_L18"/>
</dbReference>
<evidence type="ECO:0000313" key="9">
    <source>
        <dbReference type="Proteomes" id="UP000178534"/>
    </source>
</evidence>
<dbReference type="GO" id="GO:0006412">
    <property type="term" value="P:translation"/>
    <property type="evidence" value="ECO:0007669"/>
    <property type="project" value="UniProtKB-UniRule"/>
</dbReference>
<dbReference type="Pfam" id="PF00861">
    <property type="entry name" value="Ribosomal_L18p"/>
    <property type="match status" value="1"/>
</dbReference>
<dbReference type="CDD" id="cd00432">
    <property type="entry name" value="Ribosomal_L18_L5e"/>
    <property type="match status" value="1"/>
</dbReference>
<dbReference type="GO" id="GO:0008097">
    <property type="term" value="F:5S rRNA binding"/>
    <property type="evidence" value="ECO:0007669"/>
    <property type="project" value="TreeGrafter"/>
</dbReference>
<dbReference type="Proteomes" id="UP000178534">
    <property type="component" value="Unassembled WGS sequence"/>
</dbReference>
<evidence type="ECO:0000256" key="5">
    <source>
        <dbReference type="ARBA" id="ARBA00023274"/>
    </source>
</evidence>
<organism evidence="8 9">
    <name type="scientific">Candidatus Lloydbacteria bacterium RIFCSPLOWO2_01_FULL_50_20</name>
    <dbReference type="NCBI Taxonomy" id="1798665"/>
    <lineage>
        <taxon>Bacteria</taxon>
        <taxon>Candidatus Lloydiibacteriota</taxon>
    </lineage>
</organism>
<dbReference type="GO" id="GO:0003735">
    <property type="term" value="F:structural constituent of ribosome"/>
    <property type="evidence" value="ECO:0007669"/>
    <property type="project" value="InterPro"/>
</dbReference>
<accession>A0A1G2DCQ0</accession>
<dbReference type="InterPro" id="IPR004389">
    <property type="entry name" value="Ribosomal_uL18_bac-type"/>
</dbReference>
<dbReference type="Gene3D" id="3.30.420.100">
    <property type="match status" value="1"/>
</dbReference>
<dbReference type="HAMAP" id="MF_01337_B">
    <property type="entry name" value="Ribosomal_uL18_B"/>
    <property type="match status" value="1"/>
</dbReference>
<keyword evidence="5 7" id="KW-0687">Ribonucleoprotein</keyword>
<comment type="function">
    <text evidence="7">This is one of the proteins that bind and probably mediate the attachment of the 5S RNA into the large ribosomal subunit, where it forms part of the central protuberance.</text>
</comment>
<dbReference type="InterPro" id="IPR005484">
    <property type="entry name" value="Ribosomal_uL18_bac/plant/anim"/>
</dbReference>
<dbReference type="PANTHER" id="PTHR12899:SF3">
    <property type="entry name" value="LARGE RIBOSOMAL SUBUNIT PROTEIN UL18M"/>
    <property type="match status" value="1"/>
</dbReference>
<evidence type="ECO:0000256" key="3">
    <source>
        <dbReference type="ARBA" id="ARBA00022884"/>
    </source>
</evidence>
<dbReference type="NCBIfam" id="TIGR00060">
    <property type="entry name" value="L18_bact"/>
    <property type="match status" value="1"/>
</dbReference>